<dbReference type="NCBIfam" id="NF004689">
    <property type="entry name" value="PRK06031.1"/>
    <property type="match status" value="1"/>
</dbReference>
<dbReference type="InterPro" id="IPR000836">
    <property type="entry name" value="PRTase_dom"/>
</dbReference>
<dbReference type="Gene3D" id="3.40.50.2020">
    <property type="match status" value="1"/>
</dbReference>
<dbReference type="InterPro" id="IPR029057">
    <property type="entry name" value="PRTase-like"/>
</dbReference>
<protein>
    <recommendedName>
        <fullName evidence="1">Phosphoribosyltransferase domain-containing protein</fullName>
    </recommendedName>
</protein>
<accession>A0A194XL44</accession>
<name>A0A194XL44_MOLSC</name>
<gene>
    <name evidence="2" type="ORF">LY89DRAFT_729717</name>
</gene>
<dbReference type="CDD" id="cd06223">
    <property type="entry name" value="PRTases_typeI"/>
    <property type="match status" value="1"/>
</dbReference>
<dbReference type="Pfam" id="PF00156">
    <property type="entry name" value="Pribosyltran"/>
    <property type="match status" value="1"/>
</dbReference>
<proteinExistence type="predicted"/>
<dbReference type="Proteomes" id="UP000070700">
    <property type="component" value="Unassembled WGS sequence"/>
</dbReference>
<dbReference type="GeneID" id="28829130"/>
<keyword evidence="3" id="KW-1185">Reference proteome</keyword>
<dbReference type="AlphaFoldDB" id="A0A194XL44"/>
<evidence type="ECO:0000259" key="1">
    <source>
        <dbReference type="Pfam" id="PF00156"/>
    </source>
</evidence>
<dbReference type="RefSeq" id="XP_018075253.1">
    <property type="nucleotide sequence ID" value="XM_018219404.1"/>
</dbReference>
<dbReference type="SUPFAM" id="SSF53271">
    <property type="entry name" value="PRTase-like"/>
    <property type="match status" value="1"/>
</dbReference>
<dbReference type="OrthoDB" id="363185at2759"/>
<organism evidence="2 3">
    <name type="scientific">Mollisia scopiformis</name>
    <name type="common">Conifer needle endophyte fungus</name>
    <name type="synonym">Phialocephala scopiformis</name>
    <dbReference type="NCBI Taxonomy" id="149040"/>
    <lineage>
        <taxon>Eukaryota</taxon>
        <taxon>Fungi</taxon>
        <taxon>Dikarya</taxon>
        <taxon>Ascomycota</taxon>
        <taxon>Pezizomycotina</taxon>
        <taxon>Leotiomycetes</taxon>
        <taxon>Helotiales</taxon>
        <taxon>Mollisiaceae</taxon>
        <taxon>Mollisia</taxon>
    </lineage>
</organism>
<evidence type="ECO:0000313" key="2">
    <source>
        <dbReference type="EMBL" id="KUJ20898.1"/>
    </source>
</evidence>
<dbReference type="InParanoid" id="A0A194XL44"/>
<reference evidence="2 3" key="1">
    <citation type="submission" date="2015-10" db="EMBL/GenBank/DDBJ databases">
        <title>Full genome of DAOMC 229536 Phialocephala scopiformis, a fungal endophyte of spruce producing the potent anti-insectan compound rugulosin.</title>
        <authorList>
            <consortium name="DOE Joint Genome Institute"/>
            <person name="Walker A.K."/>
            <person name="Frasz S.L."/>
            <person name="Seifert K.A."/>
            <person name="Miller J.D."/>
            <person name="Mondo S.J."/>
            <person name="Labutti K."/>
            <person name="Lipzen A."/>
            <person name="Dockter R."/>
            <person name="Kennedy M."/>
            <person name="Grigoriev I.V."/>
            <person name="Spatafora J.W."/>
        </authorList>
    </citation>
    <scope>NUCLEOTIDE SEQUENCE [LARGE SCALE GENOMIC DNA]</scope>
    <source>
        <strain evidence="2 3">CBS 120377</strain>
    </source>
</reference>
<dbReference type="PANTHER" id="PTHR43218">
    <property type="entry name" value="PHOSPHORIBOSYLTRANSFERASE-RELATED"/>
    <property type="match status" value="1"/>
</dbReference>
<dbReference type="STRING" id="149040.A0A194XL44"/>
<feature type="domain" description="Phosphoribosyltransferase" evidence="1">
    <location>
        <begin position="69"/>
        <end position="200"/>
    </location>
</feature>
<dbReference type="KEGG" id="psco:LY89DRAFT_729717"/>
<dbReference type="EMBL" id="KQ947408">
    <property type="protein sequence ID" value="KUJ20898.1"/>
    <property type="molecule type" value="Genomic_DNA"/>
</dbReference>
<evidence type="ECO:0000313" key="3">
    <source>
        <dbReference type="Proteomes" id="UP000070700"/>
    </source>
</evidence>
<sequence length="231" mass="25525">MSDPAPYFTGPTTHSWQEILPSGSNTGSPWQYAYPACLPDQRILMLPIRQTAPNEAVASLLTTHAAIDVADELGEYLAEIVREYNPEVIVGLPTLGLSVARTVAKALGHKRYIALGYSRKFWYTDALSTQVSSITSPDHLKKIYVDPHTVPLLTGKKIFIIDDAVSSGKTLKMSWDLLESSNVGCEVLGAGVIMKQGENWRGQLGPDREEKLNWVFNSPLLRRVDGGWDTR</sequence>
<dbReference type="PANTHER" id="PTHR43218:SF1">
    <property type="entry name" value="PHOSPHORIBOSYLTRANSFERASE"/>
    <property type="match status" value="1"/>
</dbReference>